<dbReference type="SUPFAM" id="SSF56784">
    <property type="entry name" value="HAD-like"/>
    <property type="match status" value="1"/>
</dbReference>
<comment type="caution">
    <text evidence="5">The sequence shown here is derived from an EMBL/GenBank/DDBJ whole genome shotgun (WGS) entry which is preliminary data.</text>
</comment>
<dbReference type="InterPro" id="IPR036412">
    <property type="entry name" value="HAD-like_sf"/>
</dbReference>
<organism evidence="5 6">
    <name type="scientific">Neolewinella antarctica</name>
    <dbReference type="NCBI Taxonomy" id="442734"/>
    <lineage>
        <taxon>Bacteria</taxon>
        <taxon>Pseudomonadati</taxon>
        <taxon>Bacteroidota</taxon>
        <taxon>Saprospiria</taxon>
        <taxon>Saprospirales</taxon>
        <taxon>Lewinellaceae</taxon>
        <taxon>Neolewinella</taxon>
    </lineage>
</organism>
<dbReference type="CDD" id="cd01427">
    <property type="entry name" value="HAD_like"/>
    <property type="match status" value="1"/>
</dbReference>
<evidence type="ECO:0000313" key="5">
    <source>
        <dbReference type="EMBL" id="NJC25499.1"/>
    </source>
</evidence>
<protein>
    <recommendedName>
        <fullName evidence="4">phosphoglycolate phosphatase</fullName>
        <ecNumber evidence="4">3.1.3.18</ecNumber>
    </recommendedName>
</protein>
<dbReference type="Proteomes" id="UP000770785">
    <property type="component" value="Unassembled WGS sequence"/>
</dbReference>
<gene>
    <name evidence="5" type="ORF">GGR27_000980</name>
</gene>
<dbReference type="RefSeq" id="WP_168036247.1">
    <property type="nucleotide sequence ID" value="NZ_JAATJH010000001.1"/>
</dbReference>
<dbReference type="InterPro" id="IPR023214">
    <property type="entry name" value="HAD_sf"/>
</dbReference>
<evidence type="ECO:0000256" key="3">
    <source>
        <dbReference type="ARBA" id="ARBA00006171"/>
    </source>
</evidence>
<dbReference type="PANTHER" id="PTHR43434">
    <property type="entry name" value="PHOSPHOGLYCOLATE PHOSPHATASE"/>
    <property type="match status" value="1"/>
</dbReference>
<dbReference type="PANTHER" id="PTHR43434:SF1">
    <property type="entry name" value="PHOSPHOGLYCOLATE PHOSPHATASE"/>
    <property type="match status" value="1"/>
</dbReference>
<dbReference type="Gene3D" id="3.40.50.1000">
    <property type="entry name" value="HAD superfamily/HAD-like"/>
    <property type="match status" value="1"/>
</dbReference>
<sequence length="203" mass="22500">MLINDLSPDNIHDGARAPLEVAVFHLQDVCVRVQKGMRHRLRTAALQRAPQIEATFRWLQRRGVAIYLLSDYGRADTNIILQRMKWPVGSDELIRGVVLKAKSCANPVEKVLQCVDAPDAKRTVVVSDTPGLIKAAARVGVTFNLAVTSGKHTRQDLQDTSCRVLLEDTVELIRYLLECLPRLSEVALTADSTHAPPFRDLGA</sequence>
<dbReference type="InterPro" id="IPR050155">
    <property type="entry name" value="HAD-like_hydrolase_sf"/>
</dbReference>
<comment type="pathway">
    <text evidence="2">Organic acid metabolism; glycolate biosynthesis; glycolate from 2-phosphoglycolate: step 1/1.</text>
</comment>
<proteinExistence type="inferred from homology"/>
<comment type="similarity">
    <text evidence="3">Belongs to the HAD-like hydrolase superfamily. CbbY/CbbZ/Gph/YieH family.</text>
</comment>
<comment type="catalytic activity">
    <reaction evidence="1">
        <text>2-phosphoglycolate + H2O = glycolate + phosphate</text>
        <dbReference type="Rhea" id="RHEA:14369"/>
        <dbReference type="ChEBI" id="CHEBI:15377"/>
        <dbReference type="ChEBI" id="CHEBI:29805"/>
        <dbReference type="ChEBI" id="CHEBI:43474"/>
        <dbReference type="ChEBI" id="CHEBI:58033"/>
        <dbReference type="EC" id="3.1.3.18"/>
    </reaction>
</comment>
<evidence type="ECO:0000313" key="6">
    <source>
        <dbReference type="Proteomes" id="UP000770785"/>
    </source>
</evidence>
<evidence type="ECO:0000256" key="1">
    <source>
        <dbReference type="ARBA" id="ARBA00000830"/>
    </source>
</evidence>
<accession>A0ABX0X990</accession>
<dbReference type="EMBL" id="JAATJH010000001">
    <property type="protein sequence ID" value="NJC25499.1"/>
    <property type="molecule type" value="Genomic_DNA"/>
</dbReference>
<evidence type="ECO:0000256" key="2">
    <source>
        <dbReference type="ARBA" id="ARBA00004818"/>
    </source>
</evidence>
<reference evidence="5 6" key="1">
    <citation type="submission" date="2020-03" db="EMBL/GenBank/DDBJ databases">
        <title>Genomic Encyclopedia of Type Strains, Phase IV (KMG-IV): sequencing the most valuable type-strain genomes for metagenomic binning, comparative biology and taxonomic classification.</title>
        <authorList>
            <person name="Goeker M."/>
        </authorList>
    </citation>
    <scope>NUCLEOTIDE SEQUENCE [LARGE SCALE GENOMIC DNA]</scope>
    <source>
        <strain evidence="5 6">DSM 105096</strain>
    </source>
</reference>
<name>A0ABX0X990_9BACT</name>
<dbReference type="EC" id="3.1.3.18" evidence="4"/>
<evidence type="ECO:0000256" key="4">
    <source>
        <dbReference type="ARBA" id="ARBA00013078"/>
    </source>
</evidence>
<keyword evidence="6" id="KW-1185">Reference proteome</keyword>